<organism evidence="2 3">
    <name type="scientific">Pseudonocardia nematodicida</name>
    <dbReference type="NCBI Taxonomy" id="1206997"/>
    <lineage>
        <taxon>Bacteria</taxon>
        <taxon>Bacillati</taxon>
        <taxon>Actinomycetota</taxon>
        <taxon>Actinomycetes</taxon>
        <taxon>Pseudonocardiales</taxon>
        <taxon>Pseudonocardiaceae</taxon>
        <taxon>Pseudonocardia</taxon>
    </lineage>
</organism>
<evidence type="ECO:0000259" key="1">
    <source>
        <dbReference type="Pfam" id="PF13649"/>
    </source>
</evidence>
<dbReference type="RefSeq" id="WP_349300988.1">
    <property type="nucleotide sequence ID" value="NZ_JBEDNQ010000012.1"/>
</dbReference>
<name>A0ABV1KHI6_9PSEU</name>
<dbReference type="PANTHER" id="PTHR43591:SF110">
    <property type="entry name" value="RHODANESE DOMAIN-CONTAINING PROTEIN"/>
    <property type="match status" value="1"/>
</dbReference>
<dbReference type="EMBL" id="JBEDNQ010000012">
    <property type="protein sequence ID" value="MEQ3553915.1"/>
    <property type="molecule type" value="Genomic_DNA"/>
</dbReference>
<sequence length="233" mass="24890">MSEPEYLTNTRNGYDAIAESSAEMFRSEFDGAPLDRAMLAGFAETVRRDHPDPRAVDVGSGHGVVTSFLAAQGLAVSGIDLSAGMVEYASRTYPDLDFAVGEMGRLPVPDAGVAAVVAWYSLIHVPAAERPAVVAEFRRVLRPGGYLLLAFQVGTDTRHLDEAFGRDIALDFHRLDPDDVASLLEVCGFEVFARLVRLPEPGSATAPVPQAFLIGRTPVPAPSTEPPPATARS</sequence>
<reference evidence="2 3" key="1">
    <citation type="submission" date="2024-03" db="EMBL/GenBank/DDBJ databases">
        <title>Draft genome sequence of Pseudonocardia nematodicida JCM 31783.</title>
        <authorList>
            <person name="Butdee W."/>
            <person name="Duangmal K."/>
        </authorList>
    </citation>
    <scope>NUCLEOTIDE SEQUENCE [LARGE SCALE GENOMIC DNA]</scope>
    <source>
        <strain evidence="2 3">JCM 31783</strain>
    </source>
</reference>
<dbReference type="SUPFAM" id="SSF53335">
    <property type="entry name" value="S-adenosyl-L-methionine-dependent methyltransferases"/>
    <property type="match status" value="1"/>
</dbReference>
<accession>A0ABV1KHI6</accession>
<dbReference type="InterPro" id="IPR041698">
    <property type="entry name" value="Methyltransf_25"/>
</dbReference>
<dbReference type="GO" id="GO:0008168">
    <property type="term" value="F:methyltransferase activity"/>
    <property type="evidence" value="ECO:0007669"/>
    <property type="project" value="UniProtKB-KW"/>
</dbReference>
<comment type="caution">
    <text evidence="2">The sequence shown here is derived from an EMBL/GenBank/DDBJ whole genome shotgun (WGS) entry which is preliminary data.</text>
</comment>
<dbReference type="Gene3D" id="3.40.50.150">
    <property type="entry name" value="Vaccinia Virus protein VP39"/>
    <property type="match status" value="1"/>
</dbReference>
<dbReference type="PANTHER" id="PTHR43591">
    <property type="entry name" value="METHYLTRANSFERASE"/>
    <property type="match status" value="1"/>
</dbReference>
<dbReference type="GO" id="GO:0032259">
    <property type="term" value="P:methylation"/>
    <property type="evidence" value="ECO:0007669"/>
    <property type="project" value="UniProtKB-KW"/>
</dbReference>
<feature type="domain" description="Methyltransferase" evidence="1">
    <location>
        <begin position="56"/>
        <end position="145"/>
    </location>
</feature>
<keyword evidence="2" id="KW-0489">Methyltransferase</keyword>
<dbReference type="InterPro" id="IPR029063">
    <property type="entry name" value="SAM-dependent_MTases_sf"/>
</dbReference>
<protein>
    <submittedName>
        <fullName evidence="2">Class I SAM-dependent methyltransferase</fullName>
        <ecNumber evidence="2">2.1.-.-</ecNumber>
    </submittedName>
</protein>
<evidence type="ECO:0000313" key="2">
    <source>
        <dbReference type="EMBL" id="MEQ3553915.1"/>
    </source>
</evidence>
<gene>
    <name evidence="2" type="ORF">WIS52_25860</name>
</gene>
<dbReference type="Pfam" id="PF13649">
    <property type="entry name" value="Methyltransf_25"/>
    <property type="match status" value="1"/>
</dbReference>
<keyword evidence="3" id="KW-1185">Reference proteome</keyword>
<dbReference type="Proteomes" id="UP001494902">
    <property type="component" value="Unassembled WGS sequence"/>
</dbReference>
<keyword evidence="2" id="KW-0808">Transferase</keyword>
<proteinExistence type="predicted"/>
<dbReference type="EC" id="2.1.-.-" evidence="2"/>
<evidence type="ECO:0000313" key="3">
    <source>
        <dbReference type="Proteomes" id="UP001494902"/>
    </source>
</evidence>
<dbReference type="CDD" id="cd02440">
    <property type="entry name" value="AdoMet_MTases"/>
    <property type="match status" value="1"/>
</dbReference>